<keyword evidence="4" id="KW-1185">Reference proteome</keyword>
<dbReference type="InterPro" id="IPR008979">
    <property type="entry name" value="Galactose-bd-like_sf"/>
</dbReference>
<dbReference type="InterPro" id="IPR000602">
    <property type="entry name" value="Glyco_hydro_38_N"/>
</dbReference>
<evidence type="ECO:0008006" key="5">
    <source>
        <dbReference type="Google" id="ProtNLM"/>
    </source>
</evidence>
<dbReference type="EMBL" id="CP058649">
    <property type="protein sequence ID" value="QUI21585.1"/>
    <property type="molecule type" value="Genomic_DNA"/>
</dbReference>
<dbReference type="GO" id="GO:0030246">
    <property type="term" value="F:carbohydrate binding"/>
    <property type="evidence" value="ECO:0007669"/>
    <property type="project" value="InterPro"/>
</dbReference>
<dbReference type="GO" id="GO:0004559">
    <property type="term" value="F:alpha-mannosidase activity"/>
    <property type="evidence" value="ECO:0007669"/>
    <property type="project" value="InterPro"/>
</dbReference>
<evidence type="ECO:0000259" key="1">
    <source>
        <dbReference type="Pfam" id="PF01074"/>
    </source>
</evidence>
<dbReference type="InterPro" id="IPR011013">
    <property type="entry name" value="Gal_mutarotase_sf_dom"/>
</dbReference>
<gene>
    <name evidence="3" type="ORF">HZI73_04445</name>
</gene>
<feature type="domain" description="Glycoside hydrolase family 38 N-terminal" evidence="1">
    <location>
        <begin position="11"/>
        <end position="254"/>
    </location>
</feature>
<sequence>MKENKPIINLAQSSHHDLGWHKNYFRAESAFANTELREAIHFTRKGHPLKWTNEYAIFIYEFLRKHGEQYEEIKEELLAGNMDLGATYTSPYTSFVTNEILARQLIYGKKWLEDVFPGVETKVFFNTDVPSLNLQIPQLFKKGGIDYMFMCRPWQFPDMKENSYATWESPDGTKMKTLIMRHYADLYYKQFDEEELIAFIETEWLENRGNVDKPLLLCGQDCLIPLNLDNMVNTWNDYAREKGYPAMQYSNMTQGLEDAFNGIEELDNTFKGEWPNKWVYENSGSDYPSFKNQRDAEKMLVTAELLATWQAVSEGHFNHYDVTRFEKAWRLVMNACHGYAAEEGIEQFRQWYQEAYDSALALQTEGLQWLASQIKTQSEGQPIMVYNSLNDSRSEHVIVHCDIQSDDILVKDAHGQVVPSSKTADGQVIFLAKDIQGFGYQTYYLTEGTGAISQMEEISLDRYENDYYAIELSNGGLQSIVDKETKTPLFDTTKFLIGELLTFQYEGMGAGEHINIWQPDPNIIERSKDIPSQWRIKEANDIRVVFEMTTPLTYGKFVLDVIVYNQMKKIDFDVNILDNQAPEKYQARLAFPIHGTDFFTSHPKTDVLYEVPFGQVHVRKDDVLPQFADYNKNTGNHNDINHLYNSAVRPREVQNYIASMIDFGDKKVRTIISSYNVPWDYQDASTMPRRTPVLQPILFSNSKPCHWQCPYWLTTGDTSYHFSIVSEEATDQVNGYKQAVGSNSPLHVVNIPKDDHAAFAENSAFMGVEGDPIYVTAVKKAEAEDKIVIRYYEGFGSSIDANFTFNFDVAKAYKASTDERLLHELAINNNRLSQHVNGYTIDTLMLDVKGMKQTGSTPKHLMVTDKKSNNDITLTWQNKDQAKEYIIKRSQDNVNWSIIGRTTSKVFTLRLENGHHYFKVAAVYDDYTSFDSVELEVALDHVIKQILTQGTDNKMINFSQCLVTDVGMTKYASDGLYDTRINWMDSYLTKDNPKQDVFVSFQFDKVYDLDKLYIWNFQEKVTTDNPTGANPGFREVRIYHSLDGEHYTQLSNEAQSKDGVYTFAKSTEVAINKDKMPASNLQNTNEPINLEGVRAKYVKFVVSHEVGIGNYGYFEEIEADKGAKRNVFGLAKVVFTYQ</sequence>
<dbReference type="SUPFAM" id="SSF49785">
    <property type="entry name" value="Galactose-binding domain-like"/>
    <property type="match status" value="1"/>
</dbReference>
<dbReference type="Gene3D" id="2.60.120.260">
    <property type="entry name" value="Galactose-binding domain-like"/>
    <property type="match status" value="1"/>
</dbReference>
<dbReference type="InterPro" id="IPR011330">
    <property type="entry name" value="Glyco_hydro/deAcase_b/a-brl"/>
</dbReference>
<dbReference type="Pfam" id="PF17677">
    <property type="entry name" value="Glyco_hydro38C2"/>
    <property type="match status" value="1"/>
</dbReference>
<reference evidence="3" key="1">
    <citation type="submission" date="2020-07" db="EMBL/GenBank/DDBJ databases">
        <title>Vallitalea pronyensis genome.</title>
        <authorList>
            <person name="Postec A."/>
        </authorList>
    </citation>
    <scope>NUCLEOTIDE SEQUENCE</scope>
    <source>
        <strain evidence="3">FatNI3</strain>
    </source>
</reference>
<accession>A0A8J8MHA0</accession>
<dbReference type="PANTHER" id="PTHR46017:SF1">
    <property type="entry name" value="ALPHA-MANNOSIDASE 2C1"/>
    <property type="match status" value="1"/>
</dbReference>
<dbReference type="AlphaFoldDB" id="A0A8J8MHA0"/>
<dbReference type="Gene3D" id="3.20.110.10">
    <property type="entry name" value="Glycoside hydrolase 38, N terminal domain"/>
    <property type="match status" value="1"/>
</dbReference>
<proteinExistence type="predicted"/>
<dbReference type="InterPro" id="IPR013783">
    <property type="entry name" value="Ig-like_fold"/>
</dbReference>
<name>A0A8J8MHA0_9FIRM</name>
<dbReference type="InterPro" id="IPR013780">
    <property type="entry name" value="Glyco_hydro_b"/>
</dbReference>
<dbReference type="SUPFAM" id="SSF88713">
    <property type="entry name" value="Glycoside hydrolase/deacetylase"/>
    <property type="match status" value="1"/>
</dbReference>
<dbReference type="PANTHER" id="PTHR46017">
    <property type="entry name" value="ALPHA-MANNOSIDASE 2C1"/>
    <property type="match status" value="1"/>
</dbReference>
<dbReference type="Pfam" id="PF01074">
    <property type="entry name" value="Glyco_hydro_38N"/>
    <property type="match status" value="1"/>
</dbReference>
<dbReference type="Gene3D" id="2.60.40.2220">
    <property type="match status" value="1"/>
</dbReference>
<dbReference type="Gene3D" id="2.70.98.30">
    <property type="entry name" value="Golgi alpha-mannosidase II, domain 4"/>
    <property type="match status" value="1"/>
</dbReference>
<evidence type="ECO:0000259" key="2">
    <source>
        <dbReference type="Pfam" id="PF17677"/>
    </source>
</evidence>
<dbReference type="GO" id="GO:0009313">
    <property type="term" value="P:oligosaccharide catabolic process"/>
    <property type="evidence" value="ECO:0007669"/>
    <property type="project" value="TreeGrafter"/>
</dbReference>
<protein>
    <recommendedName>
        <fullName evidence="5">Alpha-mannosidase</fullName>
    </recommendedName>
</protein>
<dbReference type="GO" id="GO:0006013">
    <property type="term" value="P:mannose metabolic process"/>
    <property type="evidence" value="ECO:0007669"/>
    <property type="project" value="InterPro"/>
</dbReference>
<dbReference type="SUPFAM" id="SSF74650">
    <property type="entry name" value="Galactose mutarotase-like"/>
    <property type="match status" value="2"/>
</dbReference>
<organism evidence="3 4">
    <name type="scientific">Vallitalea pronyensis</name>
    <dbReference type="NCBI Taxonomy" id="1348613"/>
    <lineage>
        <taxon>Bacteria</taxon>
        <taxon>Bacillati</taxon>
        <taxon>Bacillota</taxon>
        <taxon>Clostridia</taxon>
        <taxon>Lachnospirales</taxon>
        <taxon>Vallitaleaceae</taxon>
        <taxon>Vallitalea</taxon>
    </lineage>
</organism>
<dbReference type="InterPro" id="IPR041147">
    <property type="entry name" value="GH38_C"/>
</dbReference>
<dbReference type="RefSeq" id="WP_212697056.1">
    <property type="nucleotide sequence ID" value="NZ_CP058649.1"/>
</dbReference>
<dbReference type="InterPro" id="IPR027291">
    <property type="entry name" value="Glyco_hydro_38_N_sf"/>
</dbReference>
<evidence type="ECO:0000313" key="3">
    <source>
        <dbReference type="EMBL" id="QUI21585.1"/>
    </source>
</evidence>
<feature type="domain" description="Glycosyl hydrolases family 38 C-terminal" evidence="2">
    <location>
        <begin position="773"/>
        <end position="844"/>
    </location>
</feature>
<evidence type="ECO:0000313" key="4">
    <source>
        <dbReference type="Proteomes" id="UP000683246"/>
    </source>
</evidence>
<dbReference type="Gene3D" id="2.60.40.1180">
    <property type="entry name" value="Golgi alpha-mannosidase II"/>
    <property type="match status" value="1"/>
</dbReference>
<dbReference type="Proteomes" id="UP000683246">
    <property type="component" value="Chromosome"/>
</dbReference>
<dbReference type="KEGG" id="vpy:HZI73_04445"/>
<dbReference type="Gene3D" id="2.60.40.10">
    <property type="entry name" value="Immunoglobulins"/>
    <property type="match status" value="1"/>
</dbReference>